<feature type="domain" description="Serine-threonine protein phosphatase N-terminal" evidence="10">
    <location>
        <begin position="10"/>
        <end position="56"/>
    </location>
</feature>
<name>A0A504Y7N9_FASGI</name>
<organism evidence="11 12">
    <name type="scientific">Fasciola gigantica</name>
    <name type="common">Giant liver fluke</name>
    <dbReference type="NCBI Taxonomy" id="46835"/>
    <lineage>
        <taxon>Eukaryota</taxon>
        <taxon>Metazoa</taxon>
        <taxon>Spiralia</taxon>
        <taxon>Lophotrochozoa</taxon>
        <taxon>Platyhelminthes</taxon>
        <taxon>Trematoda</taxon>
        <taxon>Digenea</taxon>
        <taxon>Plagiorchiida</taxon>
        <taxon>Echinostomata</taxon>
        <taxon>Echinostomatoidea</taxon>
        <taxon>Fasciolidae</taxon>
        <taxon>Fasciola</taxon>
    </lineage>
</organism>
<protein>
    <recommendedName>
        <fullName evidence="2">protein-serine/threonine phosphatase</fullName>
        <ecNumber evidence="2">3.1.3.16</ecNumber>
    </recommendedName>
</protein>
<comment type="catalytic activity">
    <reaction evidence="7">
        <text>O-phospho-L-seryl-[protein] + H2O = L-seryl-[protein] + phosphate</text>
        <dbReference type="Rhea" id="RHEA:20629"/>
        <dbReference type="Rhea" id="RHEA-COMP:9863"/>
        <dbReference type="Rhea" id="RHEA-COMP:11604"/>
        <dbReference type="ChEBI" id="CHEBI:15377"/>
        <dbReference type="ChEBI" id="CHEBI:29999"/>
        <dbReference type="ChEBI" id="CHEBI:43474"/>
        <dbReference type="ChEBI" id="CHEBI:83421"/>
        <dbReference type="EC" id="3.1.3.16"/>
    </reaction>
</comment>
<evidence type="ECO:0000313" key="11">
    <source>
        <dbReference type="EMBL" id="TPP56581.1"/>
    </source>
</evidence>
<dbReference type="GO" id="GO:0005634">
    <property type="term" value="C:nucleus"/>
    <property type="evidence" value="ECO:0007669"/>
    <property type="project" value="TreeGrafter"/>
</dbReference>
<evidence type="ECO:0000256" key="2">
    <source>
        <dbReference type="ARBA" id="ARBA00013081"/>
    </source>
</evidence>
<dbReference type="InterPro" id="IPR006186">
    <property type="entry name" value="Ser/Thr-sp_prot-phosphatase"/>
</dbReference>
<evidence type="ECO:0000256" key="7">
    <source>
        <dbReference type="ARBA" id="ARBA00047761"/>
    </source>
</evidence>
<dbReference type="SUPFAM" id="SSF56300">
    <property type="entry name" value="Metallo-dependent phosphatases"/>
    <property type="match status" value="1"/>
</dbReference>
<evidence type="ECO:0000259" key="10">
    <source>
        <dbReference type="Pfam" id="PF16891"/>
    </source>
</evidence>
<evidence type="ECO:0000313" key="12">
    <source>
        <dbReference type="Proteomes" id="UP000316759"/>
    </source>
</evidence>
<dbReference type="GO" id="GO:0046872">
    <property type="term" value="F:metal ion binding"/>
    <property type="evidence" value="ECO:0007669"/>
    <property type="project" value="UniProtKB-KW"/>
</dbReference>
<evidence type="ECO:0000256" key="6">
    <source>
        <dbReference type="ARBA" id="ARBA00023211"/>
    </source>
</evidence>
<dbReference type="STRING" id="46835.A0A504Y7N9"/>
<evidence type="ECO:0000256" key="5">
    <source>
        <dbReference type="ARBA" id="ARBA00022912"/>
    </source>
</evidence>
<dbReference type="Gene3D" id="3.60.21.10">
    <property type="match status" value="1"/>
</dbReference>
<sequence length="109" mass="12509">MAGDDKLNNDSIIARILEVRRILPGKNVQPNEAEIRGLCLKSREIFLSHPILLELEAPLKICGDIHGQYYDLLRLFEVRAPSLRKQTICFLGDYVDRGKQSPWRPYVCS</sequence>
<dbReference type="Pfam" id="PF16891">
    <property type="entry name" value="STPPase_N"/>
    <property type="match status" value="1"/>
</dbReference>
<dbReference type="Proteomes" id="UP000316759">
    <property type="component" value="Unassembled WGS sequence"/>
</dbReference>
<dbReference type="GO" id="GO:0005737">
    <property type="term" value="C:cytoplasm"/>
    <property type="evidence" value="ECO:0007669"/>
    <property type="project" value="TreeGrafter"/>
</dbReference>
<evidence type="ECO:0000256" key="3">
    <source>
        <dbReference type="ARBA" id="ARBA00022723"/>
    </source>
</evidence>
<dbReference type="PRINTS" id="PR00114">
    <property type="entry name" value="STPHPHTASE"/>
</dbReference>
<gene>
    <name evidence="11" type="ORF">FGIG_10123</name>
</gene>
<dbReference type="GO" id="GO:0004722">
    <property type="term" value="F:protein serine/threonine phosphatase activity"/>
    <property type="evidence" value="ECO:0007669"/>
    <property type="project" value="UniProtKB-EC"/>
</dbReference>
<keyword evidence="5" id="KW-0904">Protein phosphatase</keyword>
<keyword evidence="3" id="KW-0479">Metal-binding</keyword>
<dbReference type="InterPro" id="IPR031675">
    <property type="entry name" value="STPPase_N"/>
</dbReference>
<proteinExistence type="predicted"/>
<comment type="catalytic activity">
    <reaction evidence="8">
        <text>O-phospho-L-threonyl-[protein] + H2O = L-threonyl-[protein] + phosphate</text>
        <dbReference type="Rhea" id="RHEA:47004"/>
        <dbReference type="Rhea" id="RHEA-COMP:11060"/>
        <dbReference type="Rhea" id="RHEA-COMP:11605"/>
        <dbReference type="ChEBI" id="CHEBI:15377"/>
        <dbReference type="ChEBI" id="CHEBI:30013"/>
        <dbReference type="ChEBI" id="CHEBI:43474"/>
        <dbReference type="ChEBI" id="CHEBI:61977"/>
        <dbReference type="EC" id="3.1.3.16"/>
    </reaction>
</comment>
<comment type="cofactor">
    <cofactor evidence="1">
        <name>Mn(2+)</name>
        <dbReference type="ChEBI" id="CHEBI:29035"/>
    </cofactor>
</comment>
<evidence type="ECO:0000256" key="8">
    <source>
        <dbReference type="ARBA" id="ARBA00048336"/>
    </source>
</evidence>
<keyword evidence="4" id="KW-0378">Hydrolase</keyword>
<evidence type="ECO:0000259" key="9">
    <source>
        <dbReference type="Pfam" id="PF00149"/>
    </source>
</evidence>
<feature type="domain" description="Calcineurin-like phosphoesterase" evidence="9">
    <location>
        <begin position="59"/>
        <end position="104"/>
    </location>
</feature>
<dbReference type="AlphaFoldDB" id="A0A504Y7N9"/>
<evidence type="ECO:0000256" key="4">
    <source>
        <dbReference type="ARBA" id="ARBA00022801"/>
    </source>
</evidence>
<dbReference type="EMBL" id="SUNJ01014306">
    <property type="protein sequence ID" value="TPP56581.1"/>
    <property type="molecule type" value="Genomic_DNA"/>
</dbReference>
<dbReference type="PANTHER" id="PTHR11668:SF300">
    <property type="entry name" value="SERINE_THREONINE-PROTEIN PHOSPHATASE"/>
    <property type="match status" value="1"/>
</dbReference>
<dbReference type="OrthoDB" id="1930084at2759"/>
<dbReference type="InterPro" id="IPR004843">
    <property type="entry name" value="Calcineurin-like_PHP"/>
</dbReference>
<dbReference type="Pfam" id="PF00149">
    <property type="entry name" value="Metallophos"/>
    <property type="match status" value="1"/>
</dbReference>
<keyword evidence="12" id="KW-1185">Reference proteome</keyword>
<reference evidence="11 12" key="1">
    <citation type="submission" date="2019-04" db="EMBL/GenBank/DDBJ databases">
        <title>Annotation for the trematode Fasciola gigantica.</title>
        <authorList>
            <person name="Choi Y.-J."/>
        </authorList>
    </citation>
    <scope>NUCLEOTIDE SEQUENCE [LARGE SCALE GENOMIC DNA]</scope>
    <source>
        <strain evidence="11">Uganda_cow_1</strain>
    </source>
</reference>
<dbReference type="InterPro" id="IPR050341">
    <property type="entry name" value="PP1_catalytic_subunit"/>
</dbReference>
<comment type="caution">
    <text evidence="11">The sequence shown here is derived from an EMBL/GenBank/DDBJ whole genome shotgun (WGS) entry which is preliminary data.</text>
</comment>
<evidence type="ECO:0000256" key="1">
    <source>
        <dbReference type="ARBA" id="ARBA00001936"/>
    </source>
</evidence>
<accession>A0A504Y7N9</accession>
<dbReference type="InterPro" id="IPR029052">
    <property type="entry name" value="Metallo-depent_PP-like"/>
</dbReference>
<dbReference type="EC" id="3.1.3.16" evidence="2"/>
<keyword evidence="6" id="KW-0464">Manganese</keyword>
<dbReference type="PANTHER" id="PTHR11668">
    <property type="entry name" value="SERINE/THREONINE PROTEIN PHOSPHATASE"/>
    <property type="match status" value="1"/>
</dbReference>